<name>A0A6M5YS52_9BACT</name>
<dbReference type="Proteomes" id="UP000503447">
    <property type="component" value="Chromosome"/>
</dbReference>
<evidence type="ECO:0000256" key="1">
    <source>
        <dbReference type="SAM" id="MobiDB-lite"/>
    </source>
</evidence>
<dbReference type="Pfam" id="PF07608">
    <property type="entry name" value="DUF1571"/>
    <property type="match status" value="1"/>
</dbReference>
<evidence type="ECO:0000313" key="2">
    <source>
        <dbReference type="EMBL" id="QJW96113.1"/>
    </source>
</evidence>
<dbReference type="PRINTS" id="PR01217">
    <property type="entry name" value="PRICHEXTENSN"/>
</dbReference>
<reference evidence="3" key="1">
    <citation type="submission" date="2020-05" db="EMBL/GenBank/DDBJ databases">
        <title>Frigoriglobus tundricola gen. nov., sp. nov., a psychrotolerant cellulolytic planctomycete of the family Gemmataceae with two divergent copies of 16S rRNA gene.</title>
        <authorList>
            <person name="Kulichevskaya I.S."/>
            <person name="Ivanova A.A."/>
            <person name="Naumoff D.G."/>
            <person name="Beletsky A.V."/>
            <person name="Rijpstra W.I.C."/>
            <person name="Sinninghe Damste J.S."/>
            <person name="Mardanov A.V."/>
            <person name="Ravin N.V."/>
            <person name="Dedysh S.N."/>
        </authorList>
    </citation>
    <scope>NUCLEOTIDE SEQUENCE [LARGE SCALE GENOMIC DNA]</scope>
    <source>
        <strain evidence="3">PL17</strain>
    </source>
</reference>
<dbReference type="InterPro" id="IPR011465">
    <property type="entry name" value="DUF1571"/>
</dbReference>
<dbReference type="KEGG" id="ftj:FTUN_3668"/>
<dbReference type="AlphaFoldDB" id="A0A6M5YS52"/>
<organism evidence="2 3">
    <name type="scientific">Frigoriglobus tundricola</name>
    <dbReference type="NCBI Taxonomy" id="2774151"/>
    <lineage>
        <taxon>Bacteria</taxon>
        <taxon>Pseudomonadati</taxon>
        <taxon>Planctomycetota</taxon>
        <taxon>Planctomycetia</taxon>
        <taxon>Gemmatales</taxon>
        <taxon>Gemmataceae</taxon>
        <taxon>Frigoriglobus</taxon>
    </lineage>
</organism>
<feature type="compositionally biased region" description="Pro residues" evidence="1">
    <location>
        <begin position="82"/>
        <end position="92"/>
    </location>
</feature>
<feature type="compositionally biased region" description="Pro residues" evidence="1">
    <location>
        <begin position="125"/>
        <end position="141"/>
    </location>
</feature>
<gene>
    <name evidence="2" type="ORF">FTUN_3668</name>
</gene>
<feature type="compositionally biased region" description="Low complexity" evidence="1">
    <location>
        <begin position="65"/>
        <end position="81"/>
    </location>
</feature>
<feature type="compositionally biased region" description="Low complexity" evidence="1">
    <location>
        <begin position="142"/>
        <end position="158"/>
    </location>
</feature>
<keyword evidence="3" id="KW-1185">Reference proteome</keyword>
<proteinExistence type="predicted"/>
<sequence>MIRTVGFTALTFFVVGCAQFQSREGPFGTSSKNTKPPPPYGSVAPANVPSSPARIVGNQSPLGIASAAPMTSPTPSALTPSPNDPPLVPPPSASGVAPAGATQIASAVDPGEFPPFRRRPEPRPDALPSPYAPKDAPPAPKAPAKGTAPMANAPAAPSPAAKNLGELKALLATANASWKGVDTYEVMITRREINAKGDQNNELVFCQYRREPMGVFMRTISDAGKGREIVYTRQADKMYVMLGEGDNRLVRAGFLAPPISPDDPRVKEKSRYSIREAGLGRYIAVLNNTVAKLEAGRIPADAVIYDGEVKRPEYPYPLVGVTHKVRPGDEPFMPNGGVRYHFFDMKKDSPAFGLPVLVTASEAAGKELEYYLYEKFKCPAGLTDADFDPARLGKKK</sequence>
<feature type="region of interest" description="Disordered" evidence="1">
    <location>
        <begin position="23"/>
        <end position="158"/>
    </location>
</feature>
<evidence type="ECO:0008006" key="4">
    <source>
        <dbReference type="Google" id="ProtNLM"/>
    </source>
</evidence>
<dbReference type="PROSITE" id="PS51257">
    <property type="entry name" value="PROKAR_LIPOPROTEIN"/>
    <property type="match status" value="1"/>
</dbReference>
<dbReference type="EMBL" id="CP053452">
    <property type="protein sequence ID" value="QJW96113.1"/>
    <property type="molecule type" value="Genomic_DNA"/>
</dbReference>
<evidence type="ECO:0000313" key="3">
    <source>
        <dbReference type="Proteomes" id="UP000503447"/>
    </source>
</evidence>
<accession>A0A6M5YS52</accession>
<protein>
    <recommendedName>
        <fullName evidence="4">DUF1571 domain-containing protein</fullName>
    </recommendedName>
</protein>